<evidence type="ECO:0000259" key="4">
    <source>
        <dbReference type="Pfam" id="PF13191"/>
    </source>
</evidence>
<dbReference type="SUPFAM" id="SSF52540">
    <property type="entry name" value="P-loop containing nucleoside triphosphate hydrolases"/>
    <property type="match status" value="1"/>
</dbReference>
<name>A0ABU4HYJ5_9ACTN</name>
<feature type="compositionally biased region" description="Basic residues" evidence="3">
    <location>
        <begin position="798"/>
        <end position="825"/>
    </location>
</feature>
<keyword evidence="1" id="KW-0547">Nucleotide-binding</keyword>
<dbReference type="InterPro" id="IPR027417">
    <property type="entry name" value="P-loop_NTPase"/>
</dbReference>
<dbReference type="Gene3D" id="1.25.40.10">
    <property type="entry name" value="Tetratricopeptide repeat domain"/>
    <property type="match status" value="1"/>
</dbReference>
<organism evidence="5 6">
    <name type="scientific">Conexibacter stalactiti</name>
    <dbReference type="NCBI Taxonomy" id="1940611"/>
    <lineage>
        <taxon>Bacteria</taxon>
        <taxon>Bacillati</taxon>
        <taxon>Actinomycetota</taxon>
        <taxon>Thermoleophilia</taxon>
        <taxon>Solirubrobacterales</taxon>
        <taxon>Conexibacteraceae</taxon>
        <taxon>Conexibacter</taxon>
    </lineage>
</organism>
<protein>
    <submittedName>
        <fullName evidence="5">AAA family ATPase</fullName>
    </submittedName>
</protein>
<proteinExistence type="predicted"/>
<dbReference type="PANTHER" id="PTHR16305:SF35">
    <property type="entry name" value="TRANSCRIPTIONAL ACTIVATOR DOMAIN"/>
    <property type="match status" value="1"/>
</dbReference>
<dbReference type="SMART" id="SM00028">
    <property type="entry name" value="TPR"/>
    <property type="match status" value="3"/>
</dbReference>
<evidence type="ECO:0000256" key="2">
    <source>
        <dbReference type="ARBA" id="ARBA00022840"/>
    </source>
</evidence>
<dbReference type="Proteomes" id="UP001284601">
    <property type="component" value="Unassembled WGS sequence"/>
</dbReference>
<dbReference type="InterPro" id="IPR019734">
    <property type="entry name" value="TPR_rpt"/>
</dbReference>
<dbReference type="EMBL" id="JAWSTH010000135">
    <property type="protein sequence ID" value="MDW5598346.1"/>
    <property type="molecule type" value="Genomic_DNA"/>
</dbReference>
<sequence length="836" mass="89423">MRERVSSERFVGRAPELAALDADSGAVLIAGDAGVGKSRLVAELAQRARAGGRLVLIGECVELAEGELPYGAIVAALRPLLREPAVRELLSAAERRELAPLWPELGRLEGDAPAAPATASAAGAPAADAPAPPVAGQGRVFALLLALLGALAERQPVVVVIEDLHWADRSTRDFVAYLVRAAREQPIALVATFRAEELHPDHPLRPFAAELARVRGVRRIELRGFTRAELALQVADILGTTPPAALVERLFERTEGNAFYTEELLAAGAGGGLPAEDPLAAGAGGGLPASLRDALLLRIEPLSAAARRLLAVAATAERAVDERLLESVGELAPDAFAPALREGLDHHVLVVRGDGGANATPDATARTAYAFRHALVREAVYRDLLAQERAQLHGALARTLEQRPELAAGGVGVAGELAHHWEAAGEPARALTASVRASAEAERAFAFVEAERHCERALALWEQVPEAAARAGLDHAELLARAAEAAIRSDWPQRAAARAREAIAELDPRREPLRVAQLHQLAGRALWLSAEHADGLIAYREAVRLVPADPPTPERARALAGEAQALMLKGRSEEAHARCTEALALAETVGDRVVEAHVRNTFAGLGWRFGDPVAQATRARELAVAAGSLEEIGRSYANGSEALEATGRIDAAVALAHEGIDLAQRWGMGDFRFYLTCSVAGWQLRRGELDEVERLVGEETREDHSTVAQLHDVKGRLALLRGQFDAADAELERAVRQAHGLGGPEWYPAALAARGLLRLWEGRPATRPRCCAPRSTPSPTSRSRRGWATSARSIRPPRGSRRSGRSSRAQGGRRRARAPRPRRPARPPPCPRRPPP</sequence>
<keyword evidence="2" id="KW-0067">ATP-binding</keyword>
<evidence type="ECO:0000256" key="3">
    <source>
        <dbReference type="SAM" id="MobiDB-lite"/>
    </source>
</evidence>
<reference evidence="5 6" key="2">
    <citation type="submission" date="2023-10" db="EMBL/GenBank/DDBJ databases">
        <authorList>
            <person name="Han X.F."/>
        </authorList>
    </citation>
    <scope>NUCLEOTIDE SEQUENCE [LARGE SCALE GENOMIC DNA]</scope>
    <source>
        <strain evidence="5 6">KCTC 39840</strain>
    </source>
</reference>
<accession>A0ABU4HYJ5</accession>
<dbReference type="RefSeq" id="WP_318600872.1">
    <property type="nucleotide sequence ID" value="NZ_JAWSTH010000135.1"/>
</dbReference>
<gene>
    <name evidence="5" type="ORF">R7226_28565</name>
</gene>
<dbReference type="InterPro" id="IPR041664">
    <property type="entry name" value="AAA_16"/>
</dbReference>
<feature type="non-terminal residue" evidence="5">
    <location>
        <position position="836"/>
    </location>
</feature>
<dbReference type="InterPro" id="IPR011990">
    <property type="entry name" value="TPR-like_helical_dom_sf"/>
</dbReference>
<feature type="domain" description="Orc1-like AAA ATPase" evidence="4">
    <location>
        <begin position="9"/>
        <end position="190"/>
    </location>
</feature>
<evidence type="ECO:0000313" key="5">
    <source>
        <dbReference type="EMBL" id="MDW5598346.1"/>
    </source>
</evidence>
<comment type="caution">
    <text evidence="5">The sequence shown here is derived from an EMBL/GenBank/DDBJ whole genome shotgun (WGS) entry which is preliminary data.</text>
</comment>
<evidence type="ECO:0000256" key="1">
    <source>
        <dbReference type="ARBA" id="ARBA00022741"/>
    </source>
</evidence>
<dbReference type="SUPFAM" id="SSF48452">
    <property type="entry name" value="TPR-like"/>
    <property type="match status" value="1"/>
</dbReference>
<evidence type="ECO:0000313" key="6">
    <source>
        <dbReference type="Proteomes" id="UP001284601"/>
    </source>
</evidence>
<feature type="compositionally biased region" description="Low complexity" evidence="3">
    <location>
        <begin position="767"/>
        <end position="781"/>
    </location>
</feature>
<dbReference type="PANTHER" id="PTHR16305">
    <property type="entry name" value="TESTICULAR SOLUBLE ADENYLYL CYCLASE"/>
    <property type="match status" value="1"/>
</dbReference>
<dbReference type="Pfam" id="PF13191">
    <property type="entry name" value="AAA_16"/>
    <property type="match status" value="1"/>
</dbReference>
<keyword evidence="6" id="KW-1185">Reference proteome</keyword>
<feature type="region of interest" description="Disordered" evidence="3">
    <location>
        <begin position="767"/>
        <end position="836"/>
    </location>
</feature>
<reference evidence="6" key="1">
    <citation type="submission" date="2023-07" db="EMBL/GenBank/DDBJ databases">
        <title>Conexibacter stalactiti sp. nov., isolated from stalactites in a lava cave and emended description of the genus Conexibacter.</title>
        <authorList>
            <person name="Lee S.D."/>
        </authorList>
    </citation>
    <scope>NUCLEOTIDE SEQUENCE [LARGE SCALE GENOMIC DNA]</scope>
    <source>
        <strain evidence="6">KCTC 39840</strain>
    </source>
</reference>
<feature type="compositionally biased region" description="Pro residues" evidence="3">
    <location>
        <begin position="826"/>
        <end position="836"/>
    </location>
</feature>